<dbReference type="PANTHER" id="PTHR24416">
    <property type="entry name" value="TYROSINE-PROTEIN KINASE RECEPTOR"/>
    <property type="match status" value="1"/>
</dbReference>
<evidence type="ECO:0000256" key="3">
    <source>
        <dbReference type="ARBA" id="ARBA00022989"/>
    </source>
</evidence>
<dbReference type="PROSITE" id="PS50835">
    <property type="entry name" value="IG_LIKE"/>
    <property type="match status" value="1"/>
</dbReference>
<dbReference type="Gene3D" id="1.10.510.10">
    <property type="entry name" value="Transferase(Phosphotransferase) domain 1"/>
    <property type="match status" value="1"/>
</dbReference>
<dbReference type="Pfam" id="PF07714">
    <property type="entry name" value="PK_Tyr_Ser-Thr"/>
    <property type="match status" value="1"/>
</dbReference>
<feature type="signal peptide" evidence="8">
    <location>
        <begin position="1"/>
        <end position="18"/>
    </location>
</feature>
<evidence type="ECO:0000259" key="9">
    <source>
        <dbReference type="PROSITE" id="PS50011"/>
    </source>
</evidence>
<dbReference type="InterPro" id="IPR050122">
    <property type="entry name" value="RTK"/>
</dbReference>
<sequence length="611" mass="66350">MDGLTALHVLTVLVLVYGSNRISGADKYLNFELTSSSASESVMMIVNAELEDDGMYRCDISTGTDASIIIVVEAASTKTLTLTSIVTDNEDMYVATCDAVGGKPQETITWTLNGVPQTDGNGNTIVESNPPATAPFSNTKSVFTFPATPENNRQTLVCQVSGHQITELNGDKSIDLDIHASPSDAGTTVTAAYEAQGTSITVSCSALNQPSPAMRNYYIFFKSTLIHESMDGGNTVSVSDPGAGTEYTCIAGNYLGNTTLSAAVPYGPRSFEKSEKIVSGEGRNVSNEENDNMAYEMIQSGDRAYTSLKLGPSHSPIIAPENVTFFTRLGSIGRGDFGGVWKGELRSNQSQVDVAIRQIPDQVTNSTNVLQAVKVLSELPDLPNIVKCLGYCQEQGGILYEFIPGGTLLTHLQTTGVQSQPTYGNLKPKRVRIDEGSLLNLAWQIAKGMQYLASKKIIHGTLCAHNVLLADRKQCKLSDYGLSSSLFSGRGKPTRWSSPETMVIGEQSTEGDSWSFGIVLWEIVTLGARPYPKMTFDTVQKEVANGYQMPRPRHCGQEVYAVMTGCWEKEATNRSNFDQILKNLERILEKTHNYLSLNDLDEGLYASTLDM</sequence>
<dbReference type="AlphaFoldDB" id="A0A7M7ND25"/>
<dbReference type="InterPro" id="IPR013162">
    <property type="entry name" value="CD80_C2-set"/>
</dbReference>
<dbReference type="Gene3D" id="2.60.40.10">
    <property type="entry name" value="Immunoglobulins"/>
    <property type="match status" value="1"/>
</dbReference>
<dbReference type="InterPro" id="IPR007110">
    <property type="entry name" value="Ig-like_dom"/>
</dbReference>
<dbReference type="InterPro" id="IPR036179">
    <property type="entry name" value="Ig-like_dom_sf"/>
</dbReference>
<dbReference type="KEGG" id="spu:105444275"/>
<keyword evidence="8" id="KW-0732">Signal</keyword>
<evidence type="ECO:0000256" key="8">
    <source>
        <dbReference type="SAM" id="SignalP"/>
    </source>
</evidence>
<evidence type="ECO:0000256" key="4">
    <source>
        <dbReference type="ARBA" id="ARBA00023136"/>
    </source>
</evidence>
<dbReference type="GO" id="GO:0043235">
    <property type="term" value="C:receptor complex"/>
    <property type="evidence" value="ECO:0000318"/>
    <property type="project" value="GO_Central"/>
</dbReference>
<dbReference type="GO" id="GO:0007169">
    <property type="term" value="P:cell surface receptor protein tyrosine kinase signaling pathway"/>
    <property type="evidence" value="ECO:0000318"/>
    <property type="project" value="GO_Central"/>
</dbReference>
<dbReference type="OMA" id="DYTEYIA"/>
<feature type="chain" id="PRO_5029835900" evidence="8">
    <location>
        <begin position="19"/>
        <end position="611"/>
    </location>
</feature>
<dbReference type="InParanoid" id="A0A7M7ND25"/>
<proteinExistence type="predicted"/>
<dbReference type="OrthoDB" id="4062651at2759"/>
<dbReference type="InterPro" id="IPR000719">
    <property type="entry name" value="Prot_kinase_dom"/>
</dbReference>
<keyword evidence="7" id="KW-0479">Metal-binding</keyword>
<feature type="domain" description="Ig-like" evidence="10">
    <location>
        <begin position="78"/>
        <end position="175"/>
    </location>
</feature>
<dbReference type="Proteomes" id="UP000007110">
    <property type="component" value="Unassembled WGS sequence"/>
</dbReference>
<accession>A0A7M7ND25</accession>
<dbReference type="FunFam" id="1.10.510.10:FF:001904">
    <property type="entry name" value="Uncharacterized protein"/>
    <property type="match status" value="1"/>
</dbReference>
<name>A0A7M7ND25_STRPU</name>
<comment type="subcellular location">
    <subcellularLocation>
        <location evidence="1">Membrane</location>
        <topology evidence="1">Single-pass membrane protein</topology>
    </subcellularLocation>
</comment>
<dbReference type="GO" id="GO:0005524">
    <property type="term" value="F:ATP binding"/>
    <property type="evidence" value="ECO:0007669"/>
    <property type="project" value="InterPro"/>
</dbReference>
<dbReference type="GO" id="GO:0046872">
    <property type="term" value="F:metal ion binding"/>
    <property type="evidence" value="ECO:0007669"/>
    <property type="project" value="UniProtKB-KW"/>
</dbReference>
<dbReference type="GO" id="GO:0005886">
    <property type="term" value="C:plasma membrane"/>
    <property type="evidence" value="ECO:0000318"/>
    <property type="project" value="GO_Central"/>
</dbReference>
<dbReference type="SUPFAM" id="SSF48726">
    <property type="entry name" value="Immunoglobulin"/>
    <property type="match status" value="1"/>
</dbReference>
<dbReference type="PIRSF" id="PIRSF000615">
    <property type="entry name" value="TyrPK_CSF1-R"/>
    <property type="match status" value="1"/>
</dbReference>
<evidence type="ECO:0000256" key="2">
    <source>
        <dbReference type="ARBA" id="ARBA00022692"/>
    </source>
</evidence>
<dbReference type="PROSITE" id="PS50011">
    <property type="entry name" value="PROTEIN_KINASE_DOM"/>
    <property type="match status" value="1"/>
</dbReference>
<dbReference type="EnsemblMetazoa" id="XM_030978829">
    <property type="protein sequence ID" value="XP_030834689"/>
    <property type="gene ID" value="LOC105444275"/>
</dbReference>
<keyword evidence="7" id="KW-0460">Magnesium</keyword>
<dbReference type="PRINTS" id="PR00109">
    <property type="entry name" value="TYRKINASE"/>
</dbReference>
<dbReference type="InterPro" id="IPR001245">
    <property type="entry name" value="Ser-Thr/Tyr_kinase_cat_dom"/>
</dbReference>
<keyword evidence="5" id="KW-1015">Disulfide bond</keyword>
<evidence type="ECO:0000256" key="5">
    <source>
        <dbReference type="ARBA" id="ARBA00023157"/>
    </source>
</evidence>
<dbReference type="Pfam" id="PF08205">
    <property type="entry name" value="C2-set_2"/>
    <property type="match status" value="1"/>
</dbReference>
<dbReference type="RefSeq" id="XP_030834689.1">
    <property type="nucleotide sequence ID" value="XM_030978829.1"/>
</dbReference>
<evidence type="ECO:0000313" key="11">
    <source>
        <dbReference type="EnsemblMetazoa" id="XP_030834689"/>
    </source>
</evidence>
<evidence type="ECO:0000256" key="1">
    <source>
        <dbReference type="ARBA" id="ARBA00004167"/>
    </source>
</evidence>
<dbReference type="InterPro" id="IPR013783">
    <property type="entry name" value="Ig-like_fold"/>
</dbReference>
<feature type="binding site" evidence="7">
    <location>
        <position position="479"/>
    </location>
    <ligand>
        <name>Mg(2+)</name>
        <dbReference type="ChEBI" id="CHEBI:18420"/>
    </ligand>
</feature>
<feature type="binding site" evidence="7">
    <location>
        <position position="466"/>
    </location>
    <ligand>
        <name>Mg(2+)</name>
        <dbReference type="ChEBI" id="CHEBI:18420"/>
    </ligand>
</feature>
<keyword evidence="4" id="KW-0472">Membrane</keyword>
<dbReference type="GO" id="GO:0004714">
    <property type="term" value="F:transmembrane receptor protein tyrosine kinase activity"/>
    <property type="evidence" value="ECO:0000318"/>
    <property type="project" value="GO_Central"/>
</dbReference>
<evidence type="ECO:0000259" key="10">
    <source>
        <dbReference type="PROSITE" id="PS50835"/>
    </source>
</evidence>
<dbReference type="InterPro" id="IPR011009">
    <property type="entry name" value="Kinase-like_dom_sf"/>
</dbReference>
<dbReference type="GeneID" id="105444275"/>
<feature type="domain" description="Protein kinase" evidence="9">
    <location>
        <begin position="326"/>
        <end position="595"/>
    </location>
</feature>
<dbReference type="SUPFAM" id="SSF56112">
    <property type="entry name" value="Protein kinase-like (PK-like)"/>
    <property type="match status" value="1"/>
</dbReference>
<organism evidence="11 12">
    <name type="scientific">Strongylocentrotus purpuratus</name>
    <name type="common">Purple sea urchin</name>
    <dbReference type="NCBI Taxonomy" id="7668"/>
    <lineage>
        <taxon>Eukaryota</taxon>
        <taxon>Metazoa</taxon>
        <taxon>Echinodermata</taxon>
        <taxon>Eleutherozoa</taxon>
        <taxon>Echinozoa</taxon>
        <taxon>Echinoidea</taxon>
        <taxon>Euechinoidea</taxon>
        <taxon>Echinacea</taxon>
        <taxon>Camarodonta</taxon>
        <taxon>Echinidea</taxon>
        <taxon>Strongylocentrotidae</taxon>
        <taxon>Strongylocentrotus</taxon>
    </lineage>
</organism>
<keyword evidence="6" id="KW-0325">Glycoprotein</keyword>
<evidence type="ECO:0000313" key="12">
    <source>
        <dbReference type="Proteomes" id="UP000007110"/>
    </source>
</evidence>
<keyword evidence="2" id="KW-0812">Transmembrane</keyword>
<protein>
    <submittedName>
        <fullName evidence="11">Uncharacterized protein</fullName>
    </submittedName>
</protein>
<reference evidence="12" key="1">
    <citation type="submission" date="2015-02" db="EMBL/GenBank/DDBJ databases">
        <title>Genome sequencing for Strongylocentrotus purpuratus.</title>
        <authorList>
            <person name="Murali S."/>
            <person name="Liu Y."/>
            <person name="Vee V."/>
            <person name="English A."/>
            <person name="Wang M."/>
            <person name="Skinner E."/>
            <person name="Han Y."/>
            <person name="Muzny D.M."/>
            <person name="Worley K.C."/>
            <person name="Gibbs R.A."/>
        </authorList>
    </citation>
    <scope>NUCLEOTIDE SEQUENCE</scope>
</reference>
<evidence type="ECO:0000256" key="6">
    <source>
        <dbReference type="ARBA" id="ARBA00023180"/>
    </source>
</evidence>
<dbReference type="PANTHER" id="PTHR24416:SF600">
    <property type="entry name" value="PDGF- AND VEGF-RECEPTOR RELATED, ISOFORM J"/>
    <property type="match status" value="1"/>
</dbReference>
<evidence type="ECO:0000256" key="7">
    <source>
        <dbReference type="PIRSR" id="PIRSR000615-3"/>
    </source>
</evidence>
<keyword evidence="3" id="KW-1133">Transmembrane helix</keyword>
<dbReference type="CDD" id="cd00192">
    <property type="entry name" value="PTKc"/>
    <property type="match status" value="1"/>
</dbReference>
<reference evidence="11" key="2">
    <citation type="submission" date="2021-01" db="UniProtKB">
        <authorList>
            <consortium name="EnsemblMetazoa"/>
        </authorList>
    </citation>
    <scope>IDENTIFICATION</scope>
</reference>
<keyword evidence="12" id="KW-1185">Reference proteome</keyword>